<dbReference type="AlphaFoldDB" id="A0A9W9HKX7"/>
<evidence type="ECO:0008006" key="3">
    <source>
        <dbReference type="Google" id="ProtNLM"/>
    </source>
</evidence>
<dbReference type="EMBL" id="JAPZBO010000002">
    <property type="protein sequence ID" value="KAJ5323847.1"/>
    <property type="molecule type" value="Genomic_DNA"/>
</dbReference>
<dbReference type="InterPro" id="IPR036188">
    <property type="entry name" value="FAD/NAD-bd_sf"/>
</dbReference>
<proteinExistence type="predicted"/>
<keyword evidence="2" id="KW-1185">Reference proteome</keyword>
<dbReference type="Proteomes" id="UP001147746">
    <property type="component" value="Unassembled WGS sequence"/>
</dbReference>
<dbReference type="SUPFAM" id="SSF51905">
    <property type="entry name" value="FAD/NAD(P)-binding domain"/>
    <property type="match status" value="1"/>
</dbReference>
<dbReference type="InterPro" id="IPR010354">
    <property type="entry name" value="Oleate_hydratase"/>
</dbReference>
<evidence type="ECO:0000313" key="2">
    <source>
        <dbReference type="Proteomes" id="UP001147746"/>
    </source>
</evidence>
<dbReference type="PANTHER" id="PTHR37417">
    <property type="entry name" value="67 KDA MYOSIN-CROSS-REACTIVE ANTIGEN FAMILY PROTEIN (AFU_ORTHOLOGUE AFUA_5G09970)"/>
    <property type="match status" value="1"/>
</dbReference>
<protein>
    <recommendedName>
        <fullName evidence="3">Oleate hydratase</fullName>
    </recommendedName>
</protein>
<reference evidence="1" key="2">
    <citation type="journal article" date="2023" name="IMA Fungus">
        <title>Comparative genomic study of the Penicillium genus elucidates a diverse pangenome and 15 lateral gene transfer events.</title>
        <authorList>
            <person name="Petersen C."/>
            <person name="Sorensen T."/>
            <person name="Nielsen M.R."/>
            <person name="Sondergaard T.E."/>
            <person name="Sorensen J.L."/>
            <person name="Fitzpatrick D.A."/>
            <person name="Frisvad J.C."/>
            <person name="Nielsen K.L."/>
        </authorList>
    </citation>
    <scope>NUCLEOTIDE SEQUENCE</scope>
    <source>
        <strain evidence="1">IBT 21472</strain>
    </source>
</reference>
<dbReference type="GO" id="GO:0071949">
    <property type="term" value="F:FAD binding"/>
    <property type="evidence" value="ECO:0007669"/>
    <property type="project" value="InterPro"/>
</dbReference>
<evidence type="ECO:0000313" key="1">
    <source>
        <dbReference type="EMBL" id="KAJ5323847.1"/>
    </source>
</evidence>
<sequence>MSPNTPDQQPEPRCPGDMDAWILGSGIASLTSAALLIQKAHIPPSRIHILETLEKAGGGSTSTGDPVNGYDYHAGAMPAFNGVYMEKLLSLVPSKSDPKKTALNDLCEFNRTNPPYKTPHTRFLSRKSHELARIDPKRIGMGLRDRFSLYMLSSKTEKSLGRSRIQDHFHSSFFKSTYWLNLATTFGFEQRHSAAEFRRFVKWYKNGEHELNHLRPLDNGNYNRHEAIIIPIAQFLQSRGVDFRFRTTVTDIILDSAHEYVSSICAVKVNEPEISINVRPNDIVIVSVGSVISGATSGTNTTPPSLEMMEIEKDLDDNWLLWLELSTKNEKFGNAYNFCTRMTESRQESFTITLKTPEFFNRFTELTGDAPGSGVFVTLKDSSWLLNLSIPQQPMFPDQPEDVQVFWGYATFPGKEGDYVKKPMLECSGKEIMTEILHQLKFPADSILLNSVTIPCVVPRMSAAFLPRTSEDRPQVIPQGMKNMALIGQFVKIPDEIVGTMDYYVKGSDMAVHHLMGLGQDVK</sequence>
<gene>
    <name evidence="1" type="ORF">N7476_002447</name>
</gene>
<dbReference type="OrthoDB" id="545169at2759"/>
<dbReference type="Gene3D" id="3.30.9.80">
    <property type="match status" value="1"/>
</dbReference>
<dbReference type="GO" id="GO:0050151">
    <property type="term" value="F:oleate hydratase activity"/>
    <property type="evidence" value="ECO:0007669"/>
    <property type="project" value="InterPro"/>
</dbReference>
<accession>A0A9W9HKX7</accession>
<dbReference type="PANTHER" id="PTHR37417:SF2">
    <property type="entry name" value="67 KDA MYOSIN-CROSS-REACTIVE ANTIGEN FAMILY PROTEIN (AFU_ORTHOLOGUE AFUA_5G09970)"/>
    <property type="match status" value="1"/>
</dbReference>
<dbReference type="Pfam" id="PF06100">
    <property type="entry name" value="MCRA"/>
    <property type="match status" value="1"/>
</dbReference>
<dbReference type="Gene3D" id="3.50.50.60">
    <property type="entry name" value="FAD/NAD(P)-binding domain"/>
    <property type="match status" value="2"/>
</dbReference>
<dbReference type="GO" id="GO:0006631">
    <property type="term" value="P:fatty acid metabolic process"/>
    <property type="evidence" value="ECO:0007669"/>
    <property type="project" value="InterPro"/>
</dbReference>
<name>A0A9W9HKX7_9EURO</name>
<comment type="caution">
    <text evidence="1">The sequence shown here is derived from an EMBL/GenBank/DDBJ whole genome shotgun (WGS) entry which is preliminary data.</text>
</comment>
<organism evidence="1 2">
    <name type="scientific">Penicillium atrosanguineum</name>
    <dbReference type="NCBI Taxonomy" id="1132637"/>
    <lineage>
        <taxon>Eukaryota</taxon>
        <taxon>Fungi</taxon>
        <taxon>Dikarya</taxon>
        <taxon>Ascomycota</taxon>
        <taxon>Pezizomycotina</taxon>
        <taxon>Eurotiomycetes</taxon>
        <taxon>Eurotiomycetidae</taxon>
        <taxon>Eurotiales</taxon>
        <taxon>Aspergillaceae</taxon>
        <taxon>Penicillium</taxon>
    </lineage>
</organism>
<reference evidence="1" key="1">
    <citation type="submission" date="2022-12" db="EMBL/GenBank/DDBJ databases">
        <authorList>
            <person name="Petersen C."/>
        </authorList>
    </citation>
    <scope>NUCLEOTIDE SEQUENCE</scope>
    <source>
        <strain evidence="1">IBT 21472</strain>
    </source>
</reference>